<dbReference type="EMBL" id="JACXBF010000128">
    <property type="protein sequence ID" value="MBD2800047.1"/>
    <property type="molecule type" value="Genomic_DNA"/>
</dbReference>
<evidence type="ECO:0000313" key="1">
    <source>
        <dbReference type="EMBL" id="MBD2800047.1"/>
    </source>
</evidence>
<organism evidence="1">
    <name type="scientific">Xenorhabdus szentirmaii</name>
    <dbReference type="NCBI Taxonomy" id="290112"/>
    <lineage>
        <taxon>Bacteria</taxon>
        <taxon>Pseudomonadati</taxon>
        <taxon>Pseudomonadota</taxon>
        <taxon>Gammaproteobacteria</taxon>
        <taxon>Enterobacterales</taxon>
        <taxon>Morganellaceae</taxon>
        <taxon>Xenorhabdus</taxon>
    </lineage>
</organism>
<gene>
    <name evidence="1" type="ORF">ID854_06135</name>
</gene>
<sequence length="159" mass="18536">MIDINKELEKISETNFFSKMGLADIHDGNIIVIKNVEKAFIKPSNEVFNGYYKNTEWLPISHSQEDPFYGNIQNSKQLIEIRLKISKAIMCATKALNESRLKSGAYDFNHAARNSISYAFRQYISEKYLNLGDKWEKIIKIYYSGHWPIGFYNEKIIII</sequence>
<proteinExistence type="predicted"/>
<accession>A0AAW3YPV5</accession>
<comment type="caution">
    <text evidence="1">The sequence shown here is derived from an EMBL/GenBank/DDBJ whole genome shotgun (WGS) entry which is preliminary data.</text>
</comment>
<name>A0AAW3YPV5_9GAMM</name>
<reference evidence="1" key="2">
    <citation type="journal article" date="2024" name="Toxins">
        <title>Genome Sequence Analysis of Native Xenorhabdus Strains Isolated from Entomopathogenic Nematodes in Argentina.</title>
        <authorList>
            <person name="Palma L."/>
            <person name="Frizzo L."/>
            <person name="Kaiser S."/>
            <person name="Berry C."/>
            <person name="Caballero P."/>
            <person name="Bode H.B."/>
            <person name="Del Valle E.E."/>
        </authorList>
    </citation>
    <scope>NUCLEOTIDE SEQUENCE</scope>
    <source>
        <strain evidence="1">M</strain>
    </source>
</reference>
<dbReference type="Proteomes" id="UP001193920">
    <property type="component" value="Unassembled WGS sequence"/>
</dbReference>
<reference evidence="1" key="1">
    <citation type="submission" date="2020-09" db="EMBL/GenBank/DDBJ databases">
        <authorList>
            <person name="Palma L."/>
            <person name="Caballero P."/>
            <person name="Berry C."/>
            <person name="Del Valle E."/>
        </authorList>
    </citation>
    <scope>NUCLEOTIDE SEQUENCE</scope>
    <source>
        <strain evidence="1">M</strain>
    </source>
</reference>
<dbReference type="AlphaFoldDB" id="A0AAW3YPV5"/>
<protein>
    <submittedName>
        <fullName evidence="1">Uncharacterized protein</fullName>
    </submittedName>
</protein>